<dbReference type="EMBL" id="JASCZI010241833">
    <property type="protein sequence ID" value="MED6207492.1"/>
    <property type="molecule type" value="Genomic_DNA"/>
</dbReference>
<comment type="caution">
    <text evidence="4">The sequence shown here is derived from an EMBL/GenBank/DDBJ whole genome shotgun (WGS) entry which is preliminary data.</text>
</comment>
<feature type="signal peptide" evidence="3">
    <location>
        <begin position="1"/>
        <end position="24"/>
    </location>
</feature>
<feature type="chain" id="PRO_5047416717" description="Pentatricopeptide repeat-containing protein" evidence="3">
    <location>
        <begin position="25"/>
        <end position="828"/>
    </location>
</feature>
<evidence type="ECO:0000313" key="4">
    <source>
        <dbReference type="EMBL" id="MED6207492.1"/>
    </source>
</evidence>
<gene>
    <name evidence="4" type="ORF">PIB30_036361</name>
</gene>
<dbReference type="PANTHER" id="PTHR24015">
    <property type="entry name" value="OS07G0578800 PROTEIN-RELATED"/>
    <property type="match status" value="1"/>
</dbReference>
<organism evidence="4 5">
    <name type="scientific">Stylosanthes scabra</name>
    <dbReference type="NCBI Taxonomy" id="79078"/>
    <lineage>
        <taxon>Eukaryota</taxon>
        <taxon>Viridiplantae</taxon>
        <taxon>Streptophyta</taxon>
        <taxon>Embryophyta</taxon>
        <taxon>Tracheophyta</taxon>
        <taxon>Spermatophyta</taxon>
        <taxon>Magnoliopsida</taxon>
        <taxon>eudicotyledons</taxon>
        <taxon>Gunneridae</taxon>
        <taxon>Pentapetalae</taxon>
        <taxon>rosids</taxon>
        <taxon>fabids</taxon>
        <taxon>Fabales</taxon>
        <taxon>Fabaceae</taxon>
        <taxon>Papilionoideae</taxon>
        <taxon>50 kb inversion clade</taxon>
        <taxon>dalbergioids sensu lato</taxon>
        <taxon>Dalbergieae</taxon>
        <taxon>Pterocarpus clade</taxon>
        <taxon>Stylosanthes</taxon>
    </lineage>
</organism>
<dbReference type="Pfam" id="PF01535">
    <property type="entry name" value="PPR"/>
    <property type="match status" value="6"/>
</dbReference>
<evidence type="ECO:0008006" key="6">
    <source>
        <dbReference type="Google" id="ProtNLM"/>
    </source>
</evidence>
<dbReference type="Pfam" id="PF13041">
    <property type="entry name" value="PPR_2"/>
    <property type="match status" value="2"/>
</dbReference>
<feature type="repeat" description="PPR" evidence="2">
    <location>
        <begin position="755"/>
        <end position="789"/>
    </location>
</feature>
<keyword evidence="1" id="KW-0677">Repeat</keyword>
<name>A0ABU6YAM6_9FABA</name>
<keyword evidence="3" id="KW-0732">Signal</keyword>
<evidence type="ECO:0000256" key="3">
    <source>
        <dbReference type="SAM" id="SignalP"/>
    </source>
</evidence>
<reference evidence="4 5" key="1">
    <citation type="journal article" date="2023" name="Plants (Basel)">
        <title>Bridging the Gap: Combining Genomics and Transcriptomics Approaches to Understand Stylosanthes scabra, an Orphan Legume from the Brazilian Caatinga.</title>
        <authorList>
            <person name="Ferreira-Neto J.R.C."/>
            <person name="da Silva M.D."/>
            <person name="Binneck E."/>
            <person name="de Melo N.F."/>
            <person name="da Silva R.H."/>
            <person name="de Melo A.L.T.M."/>
            <person name="Pandolfi V."/>
            <person name="Bustamante F.O."/>
            <person name="Brasileiro-Vidal A.C."/>
            <person name="Benko-Iseppon A.M."/>
        </authorList>
    </citation>
    <scope>NUCLEOTIDE SEQUENCE [LARGE SCALE GENOMIC DNA]</scope>
    <source>
        <tissue evidence="4">Leaves</tissue>
    </source>
</reference>
<dbReference type="InterPro" id="IPR011990">
    <property type="entry name" value="TPR-like_helical_dom_sf"/>
</dbReference>
<evidence type="ECO:0000256" key="2">
    <source>
        <dbReference type="PROSITE-ProRule" id="PRU00708"/>
    </source>
</evidence>
<dbReference type="NCBIfam" id="TIGR00756">
    <property type="entry name" value="PPR"/>
    <property type="match status" value="7"/>
</dbReference>
<dbReference type="Proteomes" id="UP001341840">
    <property type="component" value="Unassembled WGS sequence"/>
</dbReference>
<dbReference type="Gene3D" id="1.25.40.10">
    <property type="entry name" value="Tetratricopeptide repeat domain"/>
    <property type="match status" value="4"/>
</dbReference>
<dbReference type="InterPro" id="IPR002885">
    <property type="entry name" value="PPR_rpt"/>
</dbReference>
<feature type="repeat" description="PPR" evidence="2">
    <location>
        <begin position="654"/>
        <end position="688"/>
    </location>
</feature>
<protein>
    <recommendedName>
        <fullName evidence="6">Pentatricopeptide repeat-containing protein</fullName>
    </recommendedName>
</protein>
<dbReference type="InterPro" id="IPR046960">
    <property type="entry name" value="PPR_At4g14850-like_plant"/>
</dbReference>
<feature type="repeat" description="PPR" evidence="2">
    <location>
        <begin position="352"/>
        <end position="386"/>
    </location>
</feature>
<keyword evidence="5" id="KW-1185">Reference proteome</keyword>
<sequence>MSNALQHSPTLLLLLLQPLPSSTAQPSLPLKPSPHFPSSRFPFLTTKSNANRFGFCSYTYPSSAAAATACSCDESDDNWDDSGGDDDDDDECFPNNCQLVRDCDELIEDFMLEENEHQHEHKHALANWRRLLVINKKWNTIRHFFFTRCHHRARNEHDPWTKDTLLWLANNLKQIDDDIQRHNELIQIMEDKPLEISDIVSNFREDFTREFFVHLHTLAESYNDNPKLKNYFVRLRKTCLAAVEAYDAATQSVEVLDAAQFNLQNMITSHGGASSQNIENLDVKYQRLGPRLVARWLRSCYDMEEVGRIHAIILKCYRDSATYVDNNLICSYLRLGNLTWARRVFDKMSRRDTVTWTAIIDGYLKYNLDDEALKLFHESIKHGVQANGSMLVCVMNLCGKRLDLGLGKQIHAHILKSNWRNLIVDSAIVHFYAKCGELSSAFRTFDRMAERDVVCWTTIITACSQQGLGHESLSMLSQMLGDGFFPNEYTVCAALKACGENKELKFGTQLHGAIVKKICDSDVFVGTSLIDMYAKCGEIVNSKEVFDRMRVRNTATWTSIISGYARNGFGKEAISLFRLMKRKKVHVNKKTIASVTMACGSVKSLLSGKEVHAQIIKSIIHDNIYIGSSLVWFYCKCKEYSHAFKVLQHMPSRDVVLWTAIISGCARLGLESEALQFLQEMMEEGVVPNAYTYSSLLKACANLEAPMEGRLIHSYASKTPALSNVFVNSALIYMYAKCGYVADALQVFDNMPERNLVSWKAMILGYARNGHCQEALKLMYRMQAEGFEVDDYILATVYTACGGGCEDIDWDDIESSSRYLLSSESSAR</sequence>
<feature type="repeat" description="PPR" evidence="2">
    <location>
        <begin position="724"/>
        <end position="754"/>
    </location>
</feature>
<accession>A0ABU6YAM6</accession>
<feature type="repeat" description="PPR" evidence="2">
    <location>
        <begin position="553"/>
        <end position="587"/>
    </location>
</feature>
<dbReference type="PROSITE" id="PS51375">
    <property type="entry name" value="PPR"/>
    <property type="match status" value="6"/>
</dbReference>
<feature type="repeat" description="PPR" evidence="2">
    <location>
        <begin position="452"/>
        <end position="486"/>
    </location>
</feature>
<dbReference type="PANTHER" id="PTHR24015:SF548">
    <property type="entry name" value="OS08G0340900 PROTEIN"/>
    <property type="match status" value="1"/>
</dbReference>
<evidence type="ECO:0000313" key="5">
    <source>
        <dbReference type="Proteomes" id="UP001341840"/>
    </source>
</evidence>
<evidence type="ECO:0000256" key="1">
    <source>
        <dbReference type="ARBA" id="ARBA00022737"/>
    </source>
</evidence>
<proteinExistence type="predicted"/>